<keyword evidence="8" id="KW-1185">Reference proteome</keyword>
<organism evidence="7 8">
    <name type="scientific">Bugula neritina</name>
    <name type="common">Brown bryozoan</name>
    <name type="synonym">Sertularia neritina</name>
    <dbReference type="NCBI Taxonomy" id="10212"/>
    <lineage>
        <taxon>Eukaryota</taxon>
        <taxon>Metazoa</taxon>
        <taxon>Spiralia</taxon>
        <taxon>Lophotrochozoa</taxon>
        <taxon>Bryozoa</taxon>
        <taxon>Gymnolaemata</taxon>
        <taxon>Cheilostomatida</taxon>
        <taxon>Flustrina</taxon>
        <taxon>Buguloidea</taxon>
        <taxon>Bugulidae</taxon>
        <taxon>Bugula</taxon>
    </lineage>
</organism>
<reference evidence="7" key="1">
    <citation type="submission" date="2020-06" db="EMBL/GenBank/DDBJ databases">
        <title>Draft genome of Bugula neritina, a colonial animal packing powerful symbionts and potential medicines.</title>
        <authorList>
            <person name="Rayko M."/>
        </authorList>
    </citation>
    <scope>NUCLEOTIDE SEQUENCE [LARGE SCALE GENOMIC DNA]</scope>
    <source>
        <strain evidence="7">Kwan_BN1</strain>
    </source>
</reference>
<accession>A0A7J7KTN8</accession>
<evidence type="ECO:0008006" key="9">
    <source>
        <dbReference type="Google" id="ProtNLM"/>
    </source>
</evidence>
<keyword evidence="2" id="KW-0813">Transport</keyword>
<evidence type="ECO:0000256" key="3">
    <source>
        <dbReference type="ARBA" id="ARBA00022692"/>
    </source>
</evidence>
<evidence type="ECO:0000256" key="5">
    <source>
        <dbReference type="ARBA" id="ARBA00023136"/>
    </source>
</evidence>
<dbReference type="EMBL" id="VXIV02000022">
    <property type="protein sequence ID" value="KAF6041561.1"/>
    <property type="molecule type" value="Genomic_DNA"/>
</dbReference>
<comment type="caution">
    <text evidence="7">The sequence shown here is derived from an EMBL/GenBank/DDBJ whole genome shotgun (WGS) entry which is preliminary data.</text>
</comment>
<evidence type="ECO:0000256" key="1">
    <source>
        <dbReference type="ARBA" id="ARBA00004141"/>
    </source>
</evidence>
<feature type="transmembrane region" description="Helical" evidence="6">
    <location>
        <begin position="232"/>
        <end position="254"/>
    </location>
</feature>
<feature type="transmembrane region" description="Helical" evidence="6">
    <location>
        <begin position="83"/>
        <end position="103"/>
    </location>
</feature>
<dbReference type="Gene3D" id="1.20.1250.20">
    <property type="entry name" value="MFS general substrate transporter like domains"/>
    <property type="match status" value="2"/>
</dbReference>
<evidence type="ECO:0000256" key="4">
    <source>
        <dbReference type="ARBA" id="ARBA00022989"/>
    </source>
</evidence>
<evidence type="ECO:0000256" key="6">
    <source>
        <dbReference type="SAM" id="Phobius"/>
    </source>
</evidence>
<dbReference type="InterPro" id="IPR050930">
    <property type="entry name" value="MFS_Vesicular_Transporter"/>
</dbReference>
<name>A0A7J7KTN8_BUGNE</name>
<dbReference type="SUPFAM" id="SSF103473">
    <property type="entry name" value="MFS general substrate transporter"/>
    <property type="match status" value="1"/>
</dbReference>
<dbReference type="InterPro" id="IPR036259">
    <property type="entry name" value="MFS_trans_sf"/>
</dbReference>
<gene>
    <name evidence="7" type="ORF">EB796_000131</name>
</gene>
<dbReference type="PANTHER" id="PTHR23506">
    <property type="entry name" value="GH10249P"/>
    <property type="match status" value="1"/>
</dbReference>
<dbReference type="Proteomes" id="UP000593567">
    <property type="component" value="Unassembled WGS sequence"/>
</dbReference>
<dbReference type="PROSITE" id="PS51257">
    <property type="entry name" value="PROKAR_LIPOPROTEIN"/>
    <property type="match status" value="1"/>
</dbReference>
<feature type="transmembrane region" description="Helical" evidence="6">
    <location>
        <begin position="51"/>
        <end position="71"/>
    </location>
</feature>
<evidence type="ECO:0000256" key="2">
    <source>
        <dbReference type="ARBA" id="ARBA00022448"/>
    </source>
</evidence>
<feature type="transmembrane region" description="Helical" evidence="6">
    <location>
        <begin position="152"/>
        <end position="178"/>
    </location>
</feature>
<dbReference type="AlphaFoldDB" id="A0A7J7KTN8"/>
<feature type="transmembrane region" description="Helical" evidence="6">
    <location>
        <begin position="266"/>
        <end position="289"/>
    </location>
</feature>
<comment type="subcellular location">
    <subcellularLocation>
        <location evidence="1">Membrane</location>
        <topology evidence="1">Multi-pass membrane protein</topology>
    </subcellularLocation>
</comment>
<sequence length="306" mass="32841">MRACSYVSQVAKTTPKTMSIIGGALASLSCVLLGLFYYVDDRLFFPCNVVARLLGGSGMSMLAVSGLSLLFKATNYKAGTILSVVEGTIGGAYILGPATGIVFKQIGGYAGACYIFGIFIGVLVLIQIFMLPNIEDTIKSSKSYFHLVKVPGLVLMFIYCFVNTFGMSSRLVTIPTFIMLTTIFFHGQKYFLSCAILWCSLQVSQAVAFLAPFKASLNLAEATGYERNSLHTYGMIAGMINCAQGLGSIVGPVGGGAIYEALGFPWMMTIIGFIQLGVVALMIVFLLGMRATNQPLTSRELTNQSE</sequence>
<dbReference type="PANTHER" id="PTHR23506:SF26">
    <property type="entry name" value="MFS-TYPE TRANSPORTER SLC18B1"/>
    <property type="match status" value="1"/>
</dbReference>
<evidence type="ECO:0000313" key="7">
    <source>
        <dbReference type="EMBL" id="KAF6041561.1"/>
    </source>
</evidence>
<keyword evidence="5 6" id="KW-0472">Membrane</keyword>
<dbReference type="GO" id="GO:0022857">
    <property type="term" value="F:transmembrane transporter activity"/>
    <property type="evidence" value="ECO:0007669"/>
    <property type="project" value="TreeGrafter"/>
</dbReference>
<proteinExistence type="predicted"/>
<protein>
    <recommendedName>
        <fullName evidence="9">SLC18B1</fullName>
    </recommendedName>
</protein>
<feature type="transmembrane region" description="Helical" evidence="6">
    <location>
        <begin position="109"/>
        <end position="131"/>
    </location>
</feature>
<dbReference type="GO" id="GO:0016020">
    <property type="term" value="C:membrane"/>
    <property type="evidence" value="ECO:0007669"/>
    <property type="project" value="UniProtKB-SubCell"/>
</dbReference>
<keyword evidence="3 6" id="KW-0812">Transmembrane</keyword>
<feature type="transmembrane region" description="Helical" evidence="6">
    <location>
        <begin position="20"/>
        <end position="39"/>
    </location>
</feature>
<keyword evidence="4 6" id="KW-1133">Transmembrane helix</keyword>
<evidence type="ECO:0000313" key="8">
    <source>
        <dbReference type="Proteomes" id="UP000593567"/>
    </source>
</evidence>